<dbReference type="InterPro" id="IPR002872">
    <property type="entry name" value="Proline_DH_dom"/>
</dbReference>
<dbReference type="PANTHER" id="PTHR13914">
    <property type="entry name" value="PROLINE OXIDASE"/>
    <property type="match status" value="1"/>
</dbReference>
<comment type="cofactor">
    <cofactor evidence="5">
        <name>FAD</name>
        <dbReference type="ChEBI" id="CHEBI:57692"/>
    </cofactor>
</comment>
<comment type="catalytic activity">
    <reaction evidence="5">
        <text>L-proline + a quinone = (S)-1-pyrroline-5-carboxylate + a quinol + H(+)</text>
        <dbReference type="Rhea" id="RHEA:23784"/>
        <dbReference type="ChEBI" id="CHEBI:15378"/>
        <dbReference type="ChEBI" id="CHEBI:17388"/>
        <dbReference type="ChEBI" id="CHEBI:24646"/>
        <dbReference type="ChEBI" id="CHEBI:60039"/>
        <dbReference type="ChEBI" id="CHEBI:132124"/>
        <dbReference type="EC" id="1.5.5.2"/>
    </reaction>
</comment>
<dbReference type="STRING" id="1173061.A0A0J9XDC0"/>
<dbReference type="GO" id="GO:0004657">
    <property type="term" value="F:proline dehydrogenase activity"/>
    <property type="evidence" value="ECO:0007669"/>
    <property type="project" value="UniProtKB-EC"/>
</dbReference>
<keyword evidence="8" id="KW-1185">Reference proteome</keyword>
<feature type="domain" description="Proline dehydrogenase" evidence="6">
    <location>
        <begin position="131"/>
        <end position="462"/>
    </location>
</feature>
<dbReference type="PANTHER" id="PTHR13914:SF0">
    <property type="entry name" value="PROLINE DEHYDROGENASE 1, MITOCHONDRIAL"/>
    <property type="match status" value="1"/>
</dbReference>
<sequence>MLRTPANKQVLKRFISSSASKGTSSMPAHGANSAVAAAAAAVELASAATSASATAARNLHNRLVDPSKSPEFLKSLSAMDLLSTTAISAMTASPTLIKMSTKVMKYTPNPLIKQFVYPIYCGGESFQEVVDTGSRLQQRGFGNMMISYSVEDAEGSSSTSLLDNAVDEIIASVDQILVKHYDNSEAAYASGISNQAPMAGYIALKPTGLMANSATLLKNYNKPEYAEQWAAYLDTCRRICQHTVDYAKGKAVIVFDAEKKVLQPGVYEAQRVMMREFNKNGNVIVVGTIQMYLQDAIAQLEHELADAKKHDYQLALKLVRGAYTHSEPDRWNVIHKTKADTDASYNKGISMMLDSIIDGWKNPGKGPLSNGLPLVGRVVVASHNEESMSIVDRRLKEEVPHGTVDLAKEESIVFGQLMGMAEDQGVALAMRGHKVIKYVPWGPTKETKEYLVRRLEENGDTVSIGGWEFVKYGLGEFARRAFKN</sequence>
<dbReference type="Gene3D" id="3.20.20.220">
    <property type="match status" value="1"/>
</dbReference>
<evidence type="ECO:0000256" key="1">
    <source>
        <dbReference type="ARBA" id="ARBA00005869"/>
    </source>
</evidence>
<protein>
    <recommendedName>
        <fullName evidence="2 5">Proline dehydrogenase</fullName>
        <ecNumber evidence="2 5">1.5.5.2</ecNumber>
    </recommendedName>
</protein>
<keyword evidence="3 5" id="KW-0560">Oxidoreductase</keyword>
<dbReference type="EMBL" id="CCBN010000011">
    <property type="protein sequence ID" value="CDO55521.1"/>
    <property type="molecule type" value="Genomic_DNA"/>
</dbReference>
<dbReference type="Pfam" id="PF01619">
    <property type="entry name" value="Pro_dh"/>
    <property type="match status" value="1"/>
</dbReference>
<dbReference type="EC" id="1.5.5.2" evidence="2 5"/>
<accession>A0A0J9XDC0</accession>
<evidence type="ECO:0000259" key="6">
    <source>
        <dbReference type="Pfam" id="PF01619"/>
    </source>
</evidence>
<evidence type="ECO:0000256" key="5">
    <source>
        <dbReference type="RuleBase" id="RU364054"/>
    </source>
</evidence>
<dbReference type="OrthoDB" id="5464at2759"/>
<reference evidence="7" key="1">
    <citation type="submission" date="2014-03" db="EMBL/GenBank/DDBJ databases">
        <authorList>
            <person name="Casaregola S."/>
        </authorList>
    </citation>
    <scope>NUCLEOTIDE SEQUENCE [LARGE SCALE GENOMIC DNA]</scope>
    <source>
        <strain evidence="7">CLIB 918</strain>
    </source>
</reference>
<evidence type="ECO:0000256" key="4">
    <source>
        <dbReference type="ARBA" id="ARBA00023062"/>
    </source>
</evidence>
<comment type="similarity">
    <text evidence="1 5">Belongs to the proline oxidase family.</text>
</comment>
<dbReference type="AlphaFoldDB" id="A0A0J9XDC0"/>
<organism evidence="7 8">
    <name type="scientific">Geotrichum candidum</name>
    <name type="common">Oospora lactis</name>
    <name type="synonym">Dipodascus geotrichum</name>
    <dbReference type="NCBI Taxonomy" id="1173061"/>
    <lineage>
        <taxon>Eukaryota</taxon>
        <taxon>Fungi</taxon>
        <taxon>Dikarya</taxon>
        <taxon>Ascomycota</taxon>
        <taxon>Saccharomycotina</taxon>
        <taxon>Dipodascomycetes</taxon>
        <taxon>Dipodascales</taxon>
        <taxon>Dipodascaceae</taxon>
        <taxon>Geotrichum</taxon>
    </lineage>
</organism>
<dbReference type="Proteomes" id="UP000242525">
    <property type="component" value="Unassembled WGS sequence"/>
</dbReference>
<dbReference type="InterPro" id="IPR015659">
    <property type="entry name" value="Proline_oxidase"/>
</dbReference>
<keyword evidence="5" id="KW-0285">Flavoprotein</keyword>
<name>A0A0J9XDC0_GEOCN</name>
<comment type="function">
    <text evidence="5">Converts proline to delta-1-pyrroline-5-carboxylate.</text>
</comment>
<dbReference type="GO" id="GO:0005739">
    <property type="term" value="C:mitochondrion"/>
    <property type="evidence" value="ECO:0007669"/>
    <property type="project" value="TreeGrafter"/>
</dbReference>
<gene>
    <name evidence="7" type="ORF">BN980_GECA11s02474g</name>
</gene>
<dbReference type="InterPro" id="IPR029041">
    <property type="entry name" value="FAD-linked_oxidoreductase-like"/>
</dbReference>
<evidence type="ECO:0000256" key="3">
    <source>
        <dbReference type="ARBA" id="ARBA00023002"/>
    </source>
</evidence>
<keyword evidence="4 5" id="KW-0642">Proline metabolism</keyword>
<evidence type="ECO:0000313" key="8">
    <source>
        <dbReference type="Proteomes" id="UP000242525"/>
    </source>
</evidence>
<evidence type="ECO:0000256" key="2">
    <source>
        <dbReference type="ARBA" id="ARBA00012695"/>
    </source>
</evidence>
<dbReference type="SUPFAM" id="SSF51730">
    <property type="entry name" value="FAD-linked oxidoreductase"/>
    <property type="match status" value="1"/>
</dbReference>
<dbReference type="GO" id="GO:0010133">
    <property type="term" value="P:L-proline catabolic process to L-glutamate"/>
    <property type="evidence" value="ECO:0007669"/>
    <property type="project" value="TreeGrafter"/>
</dbReference>
<dbReference type="GO" id="GO:0071949">
    <property type="term" value="F:FAD binding"/>
    <property type="evidence" value="ECO:0007669"/>
    <property type="project" value="TreeGrafter"/>
</dbReference>
<proteinExistence type="inferred from homology"/>
<keyword evidence="5" id="KW-0274">FAD</keyword>
<evidence type="ECO:0000313" key="7">
    <source>
        <dbReference type="EMBL" id="CDO55521.1"/>
    </source>
</evidence>
<comment type="caution">
    <text evidence="7">The sequence shown here is derived from an EMBL/GenBank/DDBJ whole genome shotgun (WGS) entry which is preliminary data.</text>
</comment>